<dbReference type="Gene3D" id="3.50.50.60">
    <property type="entry name" value="FAD/NAD(P)-binding domain"/>
    <property type="match status" value="1"/>
</dbReference>
<sequence length="403" mass="45650">MNQKEFDVVIVGAGPFSCFCAILLAQQTLRVGLIYPQNTQPMESFLHSVNACWPSLNDPPTRAHAAHGHQVALYLQEFCNKGTMFFYNNILPLIEDKSNWLASECYRVGLKDFEVDELHQASALGFGLEKTNKNNIFKETNSAYICLDKKLFQKKIIQFLQKNNVTFIQSEVINISETQNNCNLTLANGQQTNTEIVILGNSLNISKLLSRYNNILVPMSDCLYDYEAILPKTNIKFPFSYRMSNGHISLVAYSILEKIFIKISGPRFLLPGAGAGINLENVLIEDKVFNSIEKYHKDIIFKFLMDELKIEIKNNFIYEKSIKCVEKRILADCYPCDELPILGEFGKLGRILGNTGWLATGFSAGAWAANIVCDLVLHEKSSDLHSRLQPRRFFSSFIKSNIL</sequence>
<dbReference type="Proteomes" id="UP000253934">
    <property type="component" value="Unassembled WGS sequence"/>
</dbReference>
<dbReference type="EMBL" id="QOVW01000019">
    <property type="protein sequence ID" value="RDB36885.1"/>
    <property type="molecule type" value="Genomic_DNA"/>
</dbReference>
<proteinExistence type="predicted"/>
<protein>
    <submittedName>
        <fullName evidence="2">Uncharacterized protein</fullName>
    </submittedName>
</protein>
<dbReference type="SUPFAM" id="SSF51905">
    <property type="entry name" value="FAD/NAD(P)-binding domain"/>
    <property type="match status" value="1"/>
</dbReference>
<feature type="transmembrane region" description="Helical" evidence="1">
    <location>
        <begin position="6"/>
        <end position="25"/>
    </location>
</feature>
<name>A0A369KW06_9BACT</name>
<keyword evidence="1" id="KW-1133">Transmembrane helix</keyword>
<organism evidence="2 3">
    <name type="scientific">Spirobacillus cienkowskii</name>
    <dbReference type="NCBI Taxonomy" id="495820"/>
    <lineage>
        <taxon>Bacteria</taxon>
        <taxon>Pseudomonadati</taxon>
        <taxon>Bdellovibrionota</taxon>
        <taxon>Oligoflexia</taxon>
        <taxon>Silvanigrellales</taxon>
        <taxon>Spirobacillus</taxon>
    </lineage>
</organism>
<dbReference type="RefSeq" id="WP_338635727.1">
    <property type="nucleotide sequence ID" value="NZ_CP146516.1"/>
</dbReference>
<evidence type="ECO:0000313" key="3">
    <source>
        <dbReference type="Proteomes" id="UP000253934"/>
    </source>
</evidence>
<evidence type="ECO:0000313" key="2">
    <source>
        <dbReference type="EMBL" id="RDB36885.1"/>
    </source>
</evidence>
<keyword evidence="1" id="KW-0812">Transmembrane</keyword>
<gene>
    <name evidence="2" type="ORF">DCC88_02780</name>
</gene>
<reference evidence="2" key="1">
    <citation type="submission" date="2018-04" db="EMBL/GenBank/DDBJ databases">
        <title>Draft genome sequence of the Candidatus Spirobacillus cienkowskii, a pathogen of freshwater Daphnia species, reconstructed from hemolymph metagenomic reads.</title>
        <authorList>
            <person name="Bresciani L."/>
            <person name="Lemos L.N."/>
            <person name="Wale N."/>
            <person name="Lin J.Y."/>
            <person name="Fernandes G.R."/>
            <person name="Duffy M.A."/>
            <person name="Rodrigues J.M."/>
        </authorList>
    </citation>
    <scope>NUCLEOTIDE SEQUENCE [LARGE SCALE GENOMIC DNA]</scope>
    <source>
        <strain evidence="2">Binning01</strain>
    </source>
</reference>
<dbReference type="AlphaFoldDB" id="A0A369KW06"/>
<comment type="caution">
    <text evidence="2">The sequence shown here is derived from an EMBL/GenBank/DDBJ whole genome shotgun (WGS) entry which is preliminary data.</text>
</comment>
<dbReference type="InterPro" id="IPR036188">
    <property type="entry name" value="FAD/NAD-bd_sf"/>
</dbReference>
<accession>A0A369KW06</accession>
<evidence type="ECO:0000256" key="1">
    <source>
        <dbReference type="SAM" id="Phobius"/>
    </source>
</evidence>
<keyword evidence="3" id="KW-1185">Reference proteome</keyword>
<keyword evidence="1" id="KW-0472">Membrane</keyword>